<evidence type="ECO:0000313" key="4">
    <source>
        <dbReference type="Proteomes" id="UP000465667"/>
    </source>
</evidence>
<evidence type="ECO:0000313" key="2">
    <source>
        <dbReference type="EMBL" id="TVT95836.1"/>
    </source>
</evidence>
<evidence type="ECO:0008006" key="5">
    <source>
        <dbReference type="Google" id="ProtNLM"/>
    </source>
</evidence>
<reference evidence="2 3" key="1">
    <citation type="submission" date="2019-07" db="EMBL/GenBank/DDBJ databases">
        <title>Draft genome sequence of Haloferax volcanii SS0101, isolated from salt farm in Samut Sakhon, Thailand.</title>
        <authorList>
            <person name="Wanthongcharoen S."/>
            <person name="Yamprayoonswat W."/>
            <person name="Ruangsuj P."/>
            <person name="Thongpramul N."/>
            <person name="Jumpathong W."/>
            <person name="Sittihan S."/>
            <person name="Kanjanavas P."/>
            <person name="Yasawong M."/>
        </authorList>
    </citation>
    <scope>NUCLEOTIDE SEQUENCE [LARGE SCALE GENOMIC DNA]</scope>
    <source>
        <strain evidence="2 3">SS0101</strain>
    </source>
</reference>
<gene>
    <name evidence="2" type="ORF">FQA18_04400</name>
    <name evidence="1" type="ORF">G3A49_16205</name>
</gene>
<name>A0A558GDM9_HALVO</name>
<dbReference type="AlphaFoldDB" id="A0A558GDM9"/>
<proteinExistence type="predicted"/>
<sequence length="231" mass="26602">MTSQSTTFDDHDPLANHILNVLEDFIDEIGARECTAHFDSVVDRQYFLKGKNLIQKPERFIEDHLVFPMLRQAFGYSLRPQPKQYAPRWPRGGGIPDFAITSIPIEAAMQQDIRFFGEVKPPKKIENARSDMENYLNSDLDIHAVAILSDGFDWELWIRPEGESIDDLDNPVQKASLRDSLRTVRTRNMQTESYRPHKVRSNINTEAFSEFTVDTVLDVIETELNVPVTHL</sequence>
<dbReference type="GeneID" id="44084984"/>
<accession>A0A558GDM9</accession>
<dbReference type="KEGG" id="hale:G3A49_16205"/>
<dbReference type="RefSeq" id="WP_144858507.1">
    <property type="nucleotide sequence ID" value="NZ_CP048738.1"/>
</dbReference>
<evidence type="ECO:0000313" key="1">
    <source>
        <dbReference type="EMBL" id="QIB79559.1"/>
    </source>
</evidence>
<dbReference type="Proteomes" id="UP000465667">
    <property type="component" value="Chromosome"/>
</dbReference>
<dbReference type="EMBL" id="VMTR01000016">
    <property type="protein sequence ID" value="TVT95836.1"/>
    <property type="molecule type" value="Genomic_DNA"/>
</dbReference>
<dbReference type="EMBL" id="CP048738">
    <property type="protein sequence ID" value="QIB79559.1"/>
    <property type="molecule type" value="Genomic_DNA"/>
</dbReference>
<accession>A0A6C0V0E4</accession>
<protein>
    <recommendedName>
        <fullName evidence="5">Type I restriction enzyme R protein N-terminal domain-containing protein</fullName>
    </recommendedName>
</protein>
<reference evidence="1 4" key="2">
    <citation type="submission" date="2020-02" db="EMBL/GenBank/DDBJ databases">
        <title>Whole genome sequence of Haloferax alexandrinus pws1.</title>
        <authorList>
            <person name="Verma D.K."/>
            <person name="Gopal K."/>
            <person name="Prasad E.S."/>
        </authorList>
    </citation>
    <scope>NUCLEOTIDE SEQUENCE [LARGE SCALE GENOMIC DNA]</scope>
    <source>
        <strain evidence="4">wsp1</strain>
        <strain evidence="1">Wsp1</strain>
    </source>
</reference>
<dbReference type="Proteomes" id="UP000320212">
    <property type="component" value="Unassembled WGS sequence"/>
</dbReference>
<evidence type="ECO:0000313" key="3">
    <source>
        <dbReference type="Proteomes" id="UP000320212"/>
    </source>
</evidence>
<organism evidence="2 3">
    <name type="scientific">Haloferax volcanii</name>
    <name type="common">Halobacterium volcanii</name>
    <dbReference type="NCBI Taxonomy" id="2246"/>
    <lineage>
        <taxon>Archaea</taxon>
        <taxon>Methanobacteriati</taxon>
        <taxon>Methanobacteriota</taxon>
        <taxon>Stenosarchaea group</taxon>
        <taxon>Halobacteria</taxon>
        <taxon>Halobacteriales</taxon>
        <taxon>Haloferacaceae</taxon>
        <taxon>Haloferax</taxon>
    </lineage>
</organism>